<proteinExistence type="predicted"/>
<dbReference type="Gene3D" id="2.30.42.10">
    <property type="match status" value="1"/>
</dbReference>
<name>A0ABT9S4P6_9BURK</name>
<dbReference type="InterPro" id="IPR027268">
    <property type="entry name" value="Peptidase_M4/M1_CTD_sf"/>
</dbReference>
<evidence type="ECO:0000313" key="3">
    <source>
        <dbReference type="EMBL" id="MDP9898322.1"/>
    </source>
</evidence>
<gene>
    <name evidence="3" type="ORF">J2W36_000557</name>
</gene>
<keyword evidence="4" id="KW-1185">Reference proteome</keyword>
<organism evidence="3 4">
    <name type="scientific">Variovorax ginsengisoli</name>
    <dbReference type="NCBI Taxonomy" id="363844"/>
    <lineage>
        <taxon>Bacteria</taxon>
        <taxon>Pseudomonadati</taxon>
        <taxon>Pseudomonadota</taxon>
        <taxon>Betaproteobacteria</taxon>
        <taxon>Burkholderiales</taxon>
        <taxon>Comamonadaceae</taxon>
        <taxon>Variovorax</taxon>
    </lineage>
</organism>
<dbReference type="PIRSF" id="PIRSF016493">
    <property type="entry name" value="Glycyl_aminpptds"/>
    <property type="match status" value="1"/>
</dbReference>
<feature type="domain" description="Peptidase M61 catalytic" evidence="1">
    <location>
        <begin position="289"/>
        <end position="405"/>
    </location>
</feature>
<evidence type="ECO:0000313" key="4">
    <source>
        <dbReference type="Proteomes" id="UP001226867"/>
    </source>
</evidence>
<dbReference type="Gene3D" id="2.60.40.3650">
    <property type="match status" value="1"/>
</dbReference>
<protein>
    <submittedName>
        <fullName evidence="3">Metalloprotease with PDZ domain</fullName>
    </submittedName>
</protein>
<keyword evidence="3" id="KW-0378">Hydrolase</keyword>
<reference evidence="3 4" key="1">
    <citation type="submission" date="2023-07" db="EMBL/GenBank/DDBJ databases">
        <title>Sorghum-associated microbial communities from plants grown in Nebraska, USA.</title>
        <authorList>
            <person name="Schachtman D."/>
        </authorList>
    </citation>
    <scope>NUCLEOTIDE SEQUENCE [LARGE SCALE GENOMIC DNA]</scope>
    <source>
        <strain evidence="3 4">DS1607</strain>
    </source>
</reference>
<dbReference type="GO" id="GO:0008237">
    <property type="term" value="F:metallopeptidase activity"/>
    <property type="evidence" value="ECO:0007669"/>
    <property type="project" value="UniProtKB-KW"/>
</dbReference>
<evidence type="ECO:0000259" key="1">
    <source>
        <dbReference type="Pfam" id="PF05299"/>
    </source>
</evidence>
<dbReference type="SUPFAM" id="SSF55486">
    <property type="entry name" value="Metalloproteases ('zincins'), catalytic domain"/>
    <property type="match status" value="1"/>
</dbReference>
<dbReference type="Pfam" id="PF17899">
    <property type="entry name" value="Peptidase_M61_N"/>
    <property type="match status" value="1"/>
</dbReference>
<dbReference type="Gene3D" id="1.10.390.10">
    <property type="entry name" value="Neutral Protease Domain 2"/>
    <property type="match status" value="1"/>
</dbReference>
<accession>A0ABT9S4P6</accession>
<dbReference type="InterPro" id="IPR040756">
    <property type="entry name" value="Peptidase_M61_N"/>
</dbReference>
<dbReference type="InterPro" id="IPR007963">
    <property type="entry name" value="Peptidase_M61_catalytic"/>
</dbReference>
<evidence type="ECO:0000259" key="2">
    <source>
        <dbReference type="Pfam" id="PF17899"/>
    </source>
</evidence>
<sequence length="618" mass="68171">MMSTTAAVHYRVECADRHAHLFAITLTVASPAALQRVSLPVWIPGSYLVREFAKNLQGLRATQGRRKLALAQLDKHSWQVACDAGKPLVLRYEVCAYDPSVRTAWLDSERGFFNGTSLCLRVDGQTESPHAVDIVAPVPLRAGDARWSCATALMPVKTDRYGFGSYLAARYDELADSPVELGAFWSAEFEACGVPHRFVVAGATAAFDGERLIADTRAICEAQMRFWHGDKVGKRGGPKAPHNRYVFMLNAVDDGYGGLEHRHSTALICTRRDLPQLAAKKQPEGYVTLLGLISHEYFHTWNVKRMRPAEFASYDYAQENYTQLLWFFEGFTSYYDDLLLRRAGRIDDATYLRLINKTINGVLQAPGRQVQSVAEASFDAWVKYYRQDEQTPNVTISYYTKGALVAMCLDLTLRSEGKGTLDDVMRLLWARSQGGPITEADVAAAIETVGGRSYDKELTQWVHSTAELPLSELLRAHGVATLDDAAQRAQELGLRVAESNGSVVVKVVLRGGAAEKAGFATHDEWIGIEVPAPKRQPVQAWRITKLDDLALYLGPHKKMTALVARDRRLMRLPLTLPAGVTTWRLFAQDAGKLSAWLAVPSAAASSAPSSAAVARSSL</sequence>
<dbReference type="Proteomes" id="UP001226867">
    <property type="component" value="Unassembled WGS sequence"/>
</dbReference>
<dbReference type="InterPro" id="IPR024191">
    <property type="entry name" value="Peptidase_M61"/>
</dbReference>
<dbReference type="EMBL" id="JAUSRO010000002">
    <property type="protein sequence ID" value="MDP9898322.1"/>
    <property type="molecule type" value="Genomic_DNA"/>
</dbReference>
<dbReference type="InterPro" id="IPR036034">
    <property type="entry name" value="PDZ_sf"/>
</dbReference>
<feature type="domain" description="Peptidase M61 N-terminal" evidence="2">
    <location>
        <begin position="9"/>
        <end position="182"/>
    </location>
</feature>
<keyword evidence="3" id="KW-0482">Metalloprotease</keyword>
<keyword evidence="3" id="KW-0645">Protease</keyword>
<dbReference type="Pfam" id="PF05299">
    <property type="entry name" value="Peptidase_M61"/>
    <property type="match status" value="1"/>
</dbReference>
<comment type="caution">
    <text evidence="3">The sequence shown here is derived from an EMBL/GenBank/DDBJ whole genome shotgun (WGS) entry which is preliminary data.</text>
</comment>